<comment type="caution">
    <text evidence="1">The sequence shown here is derived from an EMBL/GenBank/DDBJ whole genome shotgun (WGS) entry which is preliminary data.</text>
</comment>
<name>A0A2T6KS41_9RHOB</name>
<keyword evidence="2" id="KW-1185">Reference proteome</keyword>
<reference evidence="1 2" key="1">
    <citation type="submission" date="2018-04" db="EMBL/GenBank/DDBJ databases">
        <title>Genomic Encyclopedia of Archaeal and Bacterial Type Strains, Phase II (KMG-II): from individual species to whole genera.</title>
        <authorList>
            <person name="Goeker M."/>
        </authorList>
    </citation>
    <scope>NUCLEOTIDE SEQUENCE [LARGE SCALE GENOMIC DNA]</scope>
    <source>
        <strain evidence="1 2">DSM 29955</strain>
    </source>
</reference>
<dbReference type="RefSeq" id="WP_108385001.1">
    <property type="nucleotide sequence ID" value="NZ_QBUD01000001.1"/>
</dbReference>
<accession>A0A2T6KS41</accession>
<dbReference type="Pfam" id="PF04228">
    <property type="entry name" value="Zn_peptidase"/>
    <property type="match status" value="1"/>
</dbReference>
<evidence type="ECO:0000313" key="1">
    <source>
        <dbReference type="EMBL" id="PUB19372.1"/>
    </source>
</evidence>
<dbReference type="Proteomes" id="UP000244523">
    <property type="component" value="Unassembled WGS sequence"/>
</dbReference>
<dbReference type="InterPro" id="IPR007343">
    <property type="entry name" value="Uncharacterised_pept_Zn_put"/>
</dbReference>
<protein>
    <submittedName>
        <fullName evidence="1">Putative neutral zinc metallopeptidase</fullName>
    </submittedName>
</protein>
<sequence>MVSLAQALCLRCLVKWGAGVLLLLGLTGPSLADDLDRVRTAAVAAFDQMPVIRRVSRITDHCGADETVAPDVAYCTTQNMIFVQRDAASRPETAYFVAHAFGHAVQVRHGVADVALAQITARRSEETKLRTWVESQVDCIAGFVLGRAGMTGTQLTDWFAAPPLTGRHWGRDPLRAGPKVTVDLETRNVWFQTGLAGDLRACAPGEFTSDLLIAALRR</sequence>
<dbReference type="OrthoDB" id="7650680at2"/>
<proteinExistence type="predicted"/>
<organism evidence="1 2">
    <name type="scientific">Yoonia sediminilitoris</name>
    <dbReference type="NCBI Taxonomy" id="1286148"/>
    <lineage>
        <taxon>Bacteria</taxon>
        <taxon>Pseudomonadati</taxon>
        <taxon>Pseudomonadota</taxon>
        <taxon>Alphaproteobacteria</taxon>
        <taxon>Rhodobacterales</taxon>
        <taxon>Paracoccaceae</taxon>
        <taxon>Yoonia</taxon>
    </lineage>
</organism>
<dbReference type="EMBL" id="QBUD01000001">
    <property type="protein sequence ID" value="PUB19372.1"/>
    <property type="molecule type" value="Genomic_DNA"/>
</dbReference>
<gene>
    <name evidence="1" type="ORF">C8N45_101970</name>
</gene>
<dbReference type="AlphaFoldDB" id="A0A2T6KS41"/>
<evidence type="ECO:0000313" key="2">
    <source>
        <dbReference type="Proteomes" id="UP000244523"/>
    </source>
</evidence>